<evidence type="ECO:0000256" key="5">
    <source>
        <dbReference type="PROSITE-ProRule" id="PRU10141"/>
    </source>
</evidence>
<proteinExistence type="predicted"/>
<dbReference type="PROSITE" id="PS50011">
    <property type="entry name" value="PROTEIN_KINASE_DOM"/>
    <property type="match status" value="1"/>
</dbReference>
<keyword evidence="1" id="KW-0808">Transferase</keyword>
<accession>A0ABW7Z4B1</accession>
<keyword evidence="2 5" id="KW-0547">Nucleotide-binding</keyword>
<dbReference type="Pfam" id="PF00069">
    <property type="entry name" value="Pkinase"/>
    <property type="match status" value="1"/>
</dbReference>
<evidence type="ECO:0000313" key="9">
    <source>
        <dbReference type="Proteomes" id="UP001612741"/>
    </source>
</evidence>
<dbReference type="PROSITE" id="PS00108">
    <property type="entry name" value="PROTEIN_KINASE_ST"/>
    <property type="match status" value="1"/>
</dbReference>
<name>A0ABW7Z4B1_9ACTN</name>
<feature type="compositionally biased region" description="Low complexity" evidence="6">
    <location>
        <begin position="382"/>
        <end position="410"/>
    </location>
</feature>
<dbReference type="Gene3D" id="1.10.510.10">
    <property type="entry name" value="Transferase(Phosphotransferase) domain 1"/>
    <property type="match status" value="1"/>
</dbReference>
<feature type="compositionally biased region" description="Basic and acidic residues" evidence="6">
    <location>
        <begin position="253"/>
        <end position="264"/>
    </location>
</feature>
<feature type="region of interest" description="Disordered" evidence="6">
    <location>
        <begin position="478"/>
        <end position="516"/>
    </location>
</feature>
<keyword evidence="9" id="KW-1185">Reference proteome</keyword>
<evidence type="ECO:0000256" key="6">
    <source>
        <dbReference type="SAM" id="MobiDB-lite"/>
    </source>
</evidence>
<dbReference type="PANTHER" id="PTHR43289">
    <property type="entry name" value="MITOGEN-ACTIVATED PROTEIN KINASE KINASE KINASE 20-RELATED"/>
    <property type="match status" value="1"/>
</dbReference>
<feature type="region of interest" description="Disordered" evidence="6">
    <location>
        <begin position="253"/>
        <end position="421"/>
    </location>
</feature>
<reference evidence="8 9" key="1">
    <citation type="submission" date="2024-10" db="EMBL/GenBank/DDBJ databases">
        <title>The Natural Products Discovery Center: Release of the First 8490 Sequenced Strains for Exploring Actinobacteria Biosynthetic Diversity.</title>
        <authorList>
            <person name="Kalkreuter E."/>
            <person name="Kautsar S.A."/>
            <person name="Yang D."/>
            <person name="Bader C.D."/>
            <person name="Teijaro C.N."/>
            <person name="Fluegel L."/>
            <person name="Davis C.M."/>
            <person name="Simpson J.R."/>
            <person name="Lauterbach L."/>
            <person name="Steele A.D."/>
            <person name="Gui C."/>
            <person name="Meng S."/>
            <person name="Li G."/>
            <person name="Viehrig K."/>
            <person name="Ye F."/>
            <person name="Su P."/>
            <person name="Kiefer A.F."/>
            <person name="Nichols A."/>
            <person name="Cepeda A.J."/>
            <person name="Yan W."/>
            <person name="Fan B."/>
            <person name="Jiang Y."/>
            <person name="Adhikari A."/>
            <person name="Zheng C.-J."/>
            <person name="Schuster L."/>
            <person name="Cowan T.M."/>
            <person name="Smanski M.J."/>
            <person name="Chevrette M.G."/>
            <person name="De Carvalho L.P.S."/>
            <person name="Shen B."/>
        </authorList>
    </citation>
    <scope>NUCLEOTIDE SEQUENCE [LARGE SCALE GENOMIC DNA]</scope>
    <source>
        <strain evidence="8 9">NPDC050545</strain>
    </source>
</reference>
<evidence type="ECO:0000313" key="8">
    <source>
        <dbReference type="EMBL" id="MFI6502996.1"/>
    </source>
</evidence>
<dbReference type="SUPFAM" id="SSF56112">
    <property type="entry name" value="Protein kinase-like (PK-like)"/>
    <property type="match status" value="1"/>
</dbReference>
<feature type="binding site" evidence="5">
    <location>
        <position position="47"/>
    </location>
    <ligand>
        <name>ATP</name>
        <dbReference type="ChEBI" id="CHEBI:30616"/>
    </ligand>
</feature>
<dbReference type="SMART" id="SM00220">
    <property type="entry name" value="S_TKc"/>
    <property type="match status" value="1"/>
</dbReference>
<dbReference type="Proteomes" id="UP001612741">
    <property type="component" value="Unassembled WGS sequence"/>
</dbReference>
<dbReference type="Gene3D" id="3.30.200.20">
    <property type="entry name" value="Phosphorylase Kinase, domain 1"/>
    <property type="match status" value="1"/>
</dbReference>
<feature type="compositionally biased region" description="Basic and acidic residues" evidence="6">
    <location>
        <begin position="273"/>
        <end position="287"/>
    </location>
</feature>
<dbReference type="InterPro" id="IPR017441">
    <property type="entry name" value="Protein_kinase_ATP_BS"/>
</dbReference>
<keyword evidence="4 5" id="KW-0067">ATP-binding</keyword>
<dbReference type="PANTHER" id="PTHR43289:SF34">
    <property type="entry name" value="SERINE_THREONINE-PROTEIN KINASE YBDM-RELATED"/>
    <property type="match status" value="1"/>
</dbReference>
<evidence type="ECO:0000256" key="1">
    <source>
        <dbReference type="ARBA" id="ARBA00022679"/>
    </source>
</evidence>
<evidence type="ECO:0000256" key="2">
    <source>
        <dbReference type="ARBA" id="ARBA00022741"/>
    </source>
</evidence>
<dbReference type="EMBL" id="JBITGY010000011">
    <property type="protein sequence ID" value="MFI6502996.1"/>
    <property type="molecule type" value="Genomic_DNA"/>
</dbReference>
<feature type="compositionally biased region" description="Gly residues" evidence="6">
    <location>
        <begin position="319"/>
        <end position="331"/>
    </location>
</feature>
<dbReference type="InterPro" id="IPR011009">
    <property type="entry name" value="Kinase-like_dom_sf"/>
</dbReference>
<dbReference type="InterPro" id="IPR000719">
    <property type="entry name" value="Prot_kinase_dom"/>
</dbReference>
<dbReference type="GO" id="GO:0016301">
    <property type="term" value="F:kinase activity"/>
    <property type="evidence" value="ECO:0007669"/>
    <property type="project" value="UniProtKB-KW"/>
</dbReference>
<organism evidence="8 9">
    <name type="scientific">Nonomuraea typhae</name>
    <dbReference type="NCBI Taxonomy" id="2603600"/>
    <lineage>
        <taxon>Bacteria</taxon>
        <taxon>Bacillati</taxon>
        <taxon>Actinomycetota</taxon>
        <taxon>Actinomycetes</taxon>
        <taxon>Streptosporangiales</taxon>
        <taxon>Streptosporangiaceae</taxon>
        <taxon>Nonomuraea</taxon>
    </lineage>
</organism>
<dbReference type="PROSITE" id="PS00107">
    <property type="entry name" value="PROTEIN_KINASE_ATP"/>
    <property type="match status" value="1"/>
</dbReference>
<dbReference type="RefSeq" id="WP_397088715.1">
    <property type="nucleotide sequence ID" value="NZ_JBITGY010000011.1"/>
</dbReference>
<sequence length="624" mass="62840">MTSPFAALAPGDPADIGGYRLVARLGAGGMGQVYLAATRSGRLLAVKVVHIEYAGNAEFRRRFQQEVAAVQRVHSLYTAPVIDADTGAERPWLATAYVPGPSLDKAVAAHGPLPAGTALTLACGAAEALQAIHAAGVIHRDLKPSNVLLAADGPRVIDFGIAKAVDATPLTGTGVRVGTPVFMAPEQALGHLTTPAADVFALGGLLCFAVTGRTPFGEGPDAGVLYRVVHDEPQLDGVPAELRDLIAHCLAKDPAHRPTPRDLVTRLQPYARDPGRGEGRDPTRPDGHPAGAWPTGAGGQGARGEPPPAGPAAPAGRSGPPGHGGRLGPGGPRSPAGPPGPERHPASSGSPGPGGPGRQGGTGGQGGPHDTGRPPGLRDTGRPAGPAGAAHPAAPGAWLPPGVGQALPAYSSPPSPPPLREPRRVRLKALLVTTATAVALTAVAAAAATALLMRPPAGGGAEGPVSAGPTVTVTRTQPAAQAVTPPATASPSGETPSPTAGDGSAGTKPSGTQLGSYKGIDVTRYYSVSFTDDPMHPKEGDGQDLTYCAAGLCADSMALLDPGQPGTHQACADNTRYTDSIEVGTAKGRLVCVFTESAIGLVKVTGSAEDPARYVTLDLTVWQR</sequence>
<evidence type="ECO:0000256" key="3">
    <source>
        <dbReference type="ARBA" id="ARBA00022777"/>
    </source>
</evidence>
<evidence type="ECO:0000256" key="4">
    <source>
        <dbReference type="ARBA" id="ARBA00022840"/>
    </source>
</evidence>
<evidence type="ECO:0000259" key="7">
    <source>
        <dbReference type="PROSITE" id="PS50011"/>
    </source>
</evidence>
<gene>
    <name evidence="8" type="ORF">ACIBG2_36840</name>
</gene>
<comment type="caution">
    <text evidence="8">The sequence shown here is derived from an EMBL/GenBank/DDBJ whole genome shotgun (WGS) entry which is preliminary data.</text>
</comment>
<dbReference type="CDD" id="cd14014">
    <property type="entry name" value="STKc_PknB_like"/>
    <property type="match status" value="1"/>
</dbReference>
<dbReference type="InterPro" id="IPR008271">
    <property type="entry name" value="Ser/Thr_kinase_AS"/>
</dbReference>
<feature type="compositionally biased region" description="Gly residues" evidence="6">
    <location>
        <begin position="351"/>
        <end position="369"/>
    </location>
</feature>
<feature type="domain" description="Protein kinase" evidence="7">
    <location>
        <begin position="19"/>
        <end position="271"/>
    </location>
</feature>
<keyword evidence="3 8" id="KW-0418">Kinase</keyword>
<protein>
    <submittedName>
        <fullName evidence="8">Protein kinase</fullName>
    </submittedName>
</protein>
<feature type="compositionally biased region" description="Low complexity" evidence="6">
    <location>
        <begin position="478"/>
        <end position="492"/>
    </location>
</feature>